<feature type="non-terminal residue" evidence="2">
    <location>
        <position position="397"/>
    </location>
</feature>
<name>A0ABN9PVK8_9DINO</name>
<keyword evidence="3" id="KW-1185">Reference proteome</keyword>
<feature type="non-terminal residue" evidence="2">
    <location>
        <position position="1"/>
    </location>
</feature>
<comment type="caution">
    <text evidence="2">The sequence shown here is derived from an EMBL/GenBank/DDBJ whole genome shotgun (WGS) entry which is preliminary data.</text>
</comment>
<evidence type="ECO:0000313" key="2">
    <source>
        <dbReference type="EMBL" id="CAK0795650.1"/>
    </source>
</evidence>
<dbReference type="Proteomes" id="UP001189429">
    <property type="component" value="Unassembled WGS sequence"/>
</dbReference>
<proteinExistence type="predicted"/>
<organism evidence="2 3">
    <name type="scientific">Prorocentrum cordatum</name>
    <dbReference type="NCBI Taxonomy" id="2364126"/>
    <lineage>
        <taxon>Eukaryota</taxon>
        <taxon>Sar</taxon>
        <taxon>Alveolata</taxon>
        <taxon>Dinophyceae</taxon>
        <taxon>Prorocentrales</taxon>
        <taxon>Prorocentraceae</taxon>
        <taxon>Prorocentrum</taxon>
    </lineage>
</organism>
<gene>
    <name evidence="2" type="ORF">PCOR1329_LOCUS5256</name>
</gene>
<protein>
    <submittedName>
        <fullName evidence="2">Uncharacterized protein</fullName>
    </submittedName>
</protein>
<feature type="region of interest" description="Disordered" evidence="1">
    <location>
        <begin position="258"/>
        <end position="295"/>
    </location>
</feature>
<feature type="compositionally biased region" description="Low complexity" evidence="1">
    <location>
        <begin position="191"/>
        <end position="202"/>
    </location>
</feature>
<evidence type="ECO:0000313" key="3">
    <source>
        <dbReference type="Proteomes" id="UP001189429"/>
    </source>
</evidence>
<evidence type="ECO:0000256" key="1">
    <source>
        <dbReference type="SAM" id="MobiDB-lite"/>
    </source>
</evidence>
<accession>A0ABN9PVK8</accession>
<feature type="region of interest" description="Disordered" evidence="1">
    <location>
        <begin position="190"/>
        <end position="238"/>
    </location>
</feature>
<reference evidence="2" key="1">
    <citation type="submission" date="2023-10" db="EMBL/GenBank/DDBJ databases">
        <authorList>
            <person name="Chen Y."/>
            <person name="Shah S."/>
            <person name="Dougan E. K."/>
            <person name="Thang M."/>
            <person name="Chan C."/>
        </authorList>
    </citation>
    <scope>NUCLEOTIDE SEQUENCE [LARGE SCALE GENOMIC DNA]</scope>
</reference>
<feature type="region of interest" description="Disordered" evidence="1">
    <location>
        <begin position="103"/>
        <end position="128"/>
    </location>
</feature>
<sequence>CGGHHGRQHPRGPVREGRLLRARLQHRGGVVEGYAGRRPGRRAAARWAAAALLGPQLLLPVAGGASVHALVRLRPLPAEQHVRVPHVPRLGRDRDHRLLRGLRGAEGHQRRRHRREGAEPGHDHRRRGGLVLASGVGRCRFRHAVPPQGAPEGVRPRPGAAVELAGHACVRGDAVLRYADVWLRALHGRARAQPARGQPRQGPAGGGGPGAEERGEQPFPSAAASGGDVATGARDGRVGDDQHLGGQCCHRVCGRGAGAAVPGRGQRRRRRHRGVQLHGRRARRAAHGGRQARPHPRRLGVQVSAAGLRLPDHRHHLRRRLGQRGLGQLLELGPQGDLGAHRVAGLRSLPPRAPPARLGHSRLREDRRFWILRRLAVLRRREPHGRRPPLVRVLPEV</sequence>
<feature type="compositionally biased region" description="Basic residues" evidence="1">
    <location>
        <begin position="265"/>
        <end position="295"/>
    </location>
</feature>
<dbReference type="EMBL" id="CAUYUJ010001382">
    <property type="protein sequence ID" value="CAK0795650.1"/>
    <property type="molecule type" value="Genomic_DNA"/>
</dbReference>